<evidence type="ECO:0000313" key="4">
    <source>
        <dbReference type="Proteomes" id="UP000264800"/>
    </source>
</evidence>
<evidence type="ECO:0000259" key="2">
    <source>
        <dbReference type="Pfam" id="PF12813"/>
    </source>
</evidence>
<dbReference type="SUPFAM" id="SSF88723">
    <property type="entry name" value="PIN domain-like"/>
    <property type="match status" value="1"/>
</dbReference>
<name>A0A3Q2ZT92_KRYMA</name>
<sequence length="568" mass="64766">MGVQGLAGLVKNSAVLEGLEFGNSHVVIDGPNLYYSLYVNCEPKLDQRHGGDYSAFRDEVGQFFDNLKDCDIKPLVILDGGSEAKKEETIMSRLTDKLKNAKSISESKSDHSKIIIPPLVKDVFIQILKEKQIELEVCFGEADLTAALRANQRKCPVLSNDSDFYIFNLQEGFLPLNNFNWKDVRNQRIPAKLYRISKFCSKFKVDPNLMPVFAAVSGNDFSRLEDNGNFVKTYPVREQTYWKEARQKAILGFLGTLNGKTSEEAVRGALRQVGKPEQDIKPFQDSVESYTLREPPVLELPQWIIEAVRTGELTSFVTTVLTEKKMTLPPLVEDFSQPSSYKAALQIRRYFYGLLVGTETCTEYDREDPGPGPGPGPVVRANRVMLVIYVMINQISLQASMHLRQNILFEALKVSTERSSTENVPDHLKLPFRVTQFWFEYRQQNHPGPVNQFCLQALLLGFLPDQPGAQLMHHHVFAAGGAFKREMDGLKAKAGPLQLDVTHAFSQWQCCMRQSLYLNQLLKFPLQEPQYSRKKKKKKKENVTTQSIHTIQWYDRRDQLLQYKNTKN</sequence>
<dbReference type="Pfam" id="PF12813">
    <property type="entry name" value="XPG_I_2"/>
    <property type="match status" value="1"/>
</dbReference>
<reference evidence="3" key="2">
    <citation type="submission" date="2025-09" db="UniProtKB">
        <authorList>
            <consortium name="Ensembl"/>
        </authorList>
    </citation>
    <scope>IDENTIFICATION</scope>
</reference>
<reference evidence="3" key="1">
    <citation type="submission" date="2025-08" db="UniProtKB">
        <authorList>
            <consortium name="Ensembl"/>
        </authorList>
    </citation>
    <scope>IDENTIFICATION</scope>
</reference>
<dbReference type="PANTHER" id="PTHR15665:SF1">
    <property type="entry name" value="PROTEIN ASTEROID HOMOLOG 1"/>
    <property type="match status" value="1"/>
</dbReference>
<keyword evidence="4" id="KW-1185">Reference proteome</keyword>
<dbReference type="STRING" id="37003.ENSKMAP00000007103"/>
<feature type="domain" description="Asteroid" evidence="2">
    <location>
        <begin position="127"/>
        <end position="210"/>
    </location>
</feature>
<dbReference type="InterPro" id="IPR026832">
    <property type="entry name" value="Asteroid"/>
</dbReference>
<accession>A0A3Q2ZT92</accession>
<protein>
    <recommendedName>
        <fullName evidence="2">Asteroid domain-containing protein</fullName>
    </recommendedName>
</protein>
<dbReference type="Proteomes" id="UP000264800">
    <property type="component" value="Unplaced"/>
</dbReference>
<organism evidence="3 4">
    <name type="scientific">Kryptolebias marmoratus</name>
    <name type="common">Mangrove killifish</name>
    <name type="synonym">Rivulus marmoratus</name>
    <dbReference type="NCBI Taxonomy" id="37003"/>
    <lineage>
        <taxon>Eukaryota</taxon>
        <taxon>Metazoa</taxon>
        <taxon>Chordata</taxon>
        <taxon>Craniata</taxon>
        <taxon>Vertebrata</taxon>
        <taxon>Euteleostomi</taxon>
        <taxon>Actinopterygii</taxon>
        <taxon>Neopterygii</taxon>
        <taxon>Teleostei</taxon>
        <taxon>Neoteleostei</taxon>
        <taxon>Acanthomorphata</taxon>
        <taxon>Ovalentaria</taxon>
        <taxon>Atherinomorphae</taxon>
        <taxon>Cyprinodontiformes</taxon>
        <taxon>Rivulidae</taxon>
        <taxon>Kryptolebias</taxon>
    </lineage>
</organism>
<dbReference type="AlphaFoldDB" id="A0A3Q2ZT92"/>
<dbReference type="Gene3D" id="3.40.50.1010">
    <property type="entry name" value="5'-nuclease"/>
    <property type="match status" value="1"/>
</dbReference>
<dbReference type="Ensembl" id="ENSKMAT00000007218.1">
    <property type="protein sequence ID" value="ENSKMAP00000007103.1"/>
    <property type="gene ID" value="ENSKMAG00000005359.1"/>
</dbReference>
<evidence type="ECO:0000313" key="3">
    <source>
        <dbReference type="Ensembl" id="ENSKMAP00000007103.1"/>
    </source>
</evidence>
<comment type="similarity">
    <text evidence="1">Belongs to the asteroid family.</text>
</comment>
<evidence type="ECO:0000256" key="1">
    <source>
        <dbReference type="ARBA" id="ARBA00007398"/>
    </source>
</evidence>
<dbReference type="PANTHER" id="PTHR15665">
    <property type="entry name" value="ASTEROID PROTEIN"/>
    <property type="match status" value="1"/>
</dbReference>
<dbReference type="OMA" id="AGEWDNI"/>
<proteinExistence type="inferred from homology"/>
<dbReference type="InterPro" id="IPR039436">
    <property type="entry name" value="Asteroid_dom"/>
</dbReference>
<dbReference type="GeneTree" id="ENSGT00390000010145"/>
<dbReference type="InterPro" id="IPR029060">
    <property type="entry name" value="PIN-like_dom_sf"/>
</dbReference>